<name>A0A917Q8C0_9HYPH</name>
<reference evidence="6 7" key="1">
    <citation type="journal article" date="2014" name="Int. J. Syst. Evol. Microbiol.">
        <title>Complete genome sequence of Corynebacterium casei LMG S-19264T (=DSM 44701T), isolated from a smear-ripened cheese.</title>
        <authorList>
            <consortium name="US DOE Joint Genome Institute (JGI-PGF)"/>
            <person name="Walter F."/>
            <person name="Albersmeier A."/>
            <person name="Kalinowski J."/>
            <person name="Ruckert C."/>
        </authorList>
    </citation>
    <scope>NUCLEOTIDE SEQUENCE [LARGE SCALE GENOMIC DNA]</scope>
    <source>
        <strain evidence="6 7">CGMCC 1.9161</strain>
    </source>
</reference>
<evidence type="ECO:0000259" key="5">
    <source>
        <dbReference type="PROSITE" id="PS50110"/>
    </source>
</evidence>
<evidence type="ECO:0000256" key="4">
    <source>
        <dbReference type="PROSITE-ProRule" id="PRU00169"/>
    </source>
</evidence>
<dbReference type="SUPFAM" id="SSF52172">
    <property type="entry name" value="CheY-like"/>
    <property type="match status" value="1"/>
</dbReference>
<sequence>MILVVDDEEDLLEELVEMLERSGLDVVGESRPRAALDLLAKHPEIDVVVTDWRMPGLDGLALMRAARCDPCARRDRTFLVMTGHEGEAGLVHALEAGAAAVLHKPFGADALLAALHGHAHAHET</sequence>
<evidence type="ECO:0000256" key="3">
    <source>
        <dbReference type="ARBA" id="ARBA00023163"/>
    </source>
</evidence>
<dbReference type="InterPro" id="IPR011006">
    <property type="entry name" value="CheY-like_superfamily"/>
</dbReference>
<dbReference type="PROSITE" id="PS50110">
    <property type="entry name" value="RESPONSE_REGULATORY"/>
    <property type="match status" value="1"/>
</dbReference>
<comment type="caution">
    <text evidence="6">The sequence shown here is derived from an EMBL/GenBank/DDBJ whole genome shotgun (WGS) entry which is preliminary data.</text>
</comment>
<dbReference type="AlphaFoldDB" id="A0A917Q8C0"/>
<evidence type="ECO:0000256" key="1">
    <source>
        <dbReference type="ARBA" id="ARBA00022553"/>
    </source>
</evidence>
<gene>
    <name evidence="6" type="ORF">GCM10011322_22720</name>
</gene>
<protein>
    <recommendedName>
        <fullName evidence="5">Response regulatory domain-containing protein</fullName>
    </recommendedName>
</protein>
<dbReference type="Gene3D" id="3.40.50.2300">
    <property type="match status" value="1"/>
</dbReference>
<organism evidence="6 7">
    <name type="scientific">Salinarimonas ramus</name>
    <dbReference type="NCBI Taxonomy" id="690164"/>
    <lineage>
        <taxon>Bacteria</taxon>
        <taxon>Pseudomonadati</taxon>
        <taxon>Pseudomonadota</taxon>
        <taxon>Alphaproteobacteria</taxon>
        <taxon>Hyphomicrobiales</taxon>
        <taxon>Salinarimonadaceae</taxon>
        <taxon>Salinarimonas</taxon>
    </lineage>
</organism>
<dbReference type="EMBL" id="BMMF01000006">
    <property type="protein sequence ID" value="GGK35333.1"/>
    <property type="molecule type" value="Genomic_DNA"/>
</dbReference>
<dbReference type="Pfam" id="PF00072">
    <property type="entry name" value="Response_reg"/>
    <property type="match status" value="1"/>
</dbReference>
<dbReference type="PANTHER" id="PTHR44591">
    <property type="entry name" value="STRESS RESPONSE REGULATOR PROTEIN 1"/>
    <property type="match status" value="1"/>
</dbReference>
<keyword evidence="2" id="KW-0805">Transcription regulation</keyword>
<evidence type="ECO:0000313" key="6">
    <source>
        <dbReference type="EMBL" id="GGK35333.1"/>
    </source>
</evidence>
<dbReference type="GO" id="GO:0000160">
    <property type="term" value="P:phosphorelay signal transduction system"/>
    <property type="evidence" value="ECO:0007669"/>
    <property type="project" value="InterPro"/>
</dbReference>
<accession>A0A917Q8C0</accession>
<dbReference type="PANTHER" id="PTHR44591:SF3">
    <property type="entry name" value="RESPONSE REGULATORY DOMAIN-CONTAINING PROTEIN"/>
    <property type="match status" value="1"/>
</dbReference>
<dbReference type="InterPro" id="IPR001789">
    <property type="entry name" value="Sig_transdc_resp-reg_receiver"/>
</dbReference>
<feature type="modified residue" description="4-aspartylphosphate" evidence="4">
    <location>
        <position position="51"/>
    </location>
</feature>
<evidence type="ECO:0000313" key="7">
    <source>
        <dbReference type="Proteomes" id="UP000600449"/>
    </source>
</evidence>
<dbReference type="Proteomes" id="UP000600449">
    <property type="component" value="Unassembled WGS sequence"/>
</dbReference>
<evidence type="ECO:0000256" key="2">
    <source>
        <dbReference type="ARBA" id="ARBA00023015"/>
    </source>
</evidence>
<keyword evidence="1 4" id="KW-0597">Phosphoprotein</keyword>
<feature type="domain" description="Response regulatory" evidence="5">
    <location>
        <begin position="1"/>
        <end position="119"/>
    </location>
</feature>
<proteinExistence type="predicted"/>
<dbReference type="SMART" id="SM00448">
    <property type="entry name" value="REC"/>
    <property type="match status" value="1"/>
</dbReference>
<dbReference type="RefSeq" id="WP_188912930.1">
    <property type="nucleotide sequence ID" value="NZ_BMMF01000006.1"/>
</dbReference>
<dbReference type="InterPro" id="IPR050595">
    <property type="entry name" value="Bact_response_regulator"/>
</dbReference>
<keyword evidence="7" id="KW-1185">Reference proteome</keyword>
<keyword evidence="3" id="KW-0804">Transcription</keyword>